<evidence type="ECO:0000259" key="1">
    <source>
        <dbReference type="Pfam" id="PF00717"/>
    </source>
</evidence>
<dbReference type="CDD" id="cd06529">
    <property type="entry name" value="S24_LexA-like"/>
    <property type="match status" value="1"/>
</dbReference>
<dbReference type="EC" id="3.4.21.-" evidence="3"/>
<keyword evidence="5" id="KW-1185">Reference proteome</keyword>
<reference evidence="3 5" key="1">
    <citation type="submission" date="2020-07" db="EMBL/GenBank/DDBJ databases">
        <title>Genomic Encyclopedia of Type Strains, Phase IV (KMG-IV): sequencing the most valuable type-strain genomes for metagenomic binning, comparative biology and taxonomic classification.</title>
        <authorList>
            <person name="Goeker M."/>
        </authorList>
    </citation>
    <scope>NUCLEOTIDE SEQUENCE [LARGE SCALE GENOMIC DNA]</scope>
    <source>
        <strain evidence="3 5">DSM 23697</strain>
    </source>
</reference>
<proteinExistence type="predicted"/>
<evidence type="ECO:0000313" key="2">
    <source>
        <dbReference type="EMBL" id="NYI50954.1"/>
    </source>
</evidence>
<accession>A0A8E2A439</accession>
<dbReference type="EMBL" id="JACCCY010000008">
    <property type="protein sequence ID" value="NYI51205.1"/>
    <property type="molecule type" value="Genomic_DNA"/>
</dbReference>
<dbReference type="InterPro" id="IPR050077">
    <property type="entry name" value="LexA_repressor"/>
</dbReference>
<dbReference type="RefSeq" id="WP_179400353.1">
    <property type="nucleotide sequence ID" value="NZ_JACCCY010000005.1"/>
</dbReference>
<name>A0A8E2A439_9PORP</name>
<dbReference type="PANTHER" id="PTHR33516:SF2">
    <property type="entry name" value="LEXA REPRESSOR-RELATED"/>
    <property type="match status" value="1"/>
</dbReference>
<evidence type="ECO:0000313" key="4">
    <source>
        <dbReference type="EMBL" id="NYI51254.1"/>
    </source>
</evidence>
<dbReference type="Pfam" id="PF00717">
    <property type="entry name" value="Peptidase_S24"/>
    <property type="match status" value="1"/>
</dbReference>
<dbReference type="InterPro" id="IPR015927">
    <property type="entry name" value="Peptidase_S24_S26A/B/C"/>
</dbReference>
<evidence type="ECO:0000313" key="5">
    <source>
        <dbReference type="Proteomes" id="UP000574332"/>
    </source>
</evidence>
<dbReference type="Gene3D" id="2.10.109.10">
    <property type="entry name" value="Umud Fragment, subunit A"/>
    <property type="match status" value="1"/>
</dbReference>
<dbReference type="PANTHER" id="PTHR33516">
    <property type="entry name" value="LEXA REPRESSOR"/>
    <property type="match status" value="1"/>
</dbReference>
<evidence type="ECO:0000313" key="3">
    <source>
        <dbReference type="EMBL" id="NYI51205.1"/>
    </source>
</evidence>
<comment type="caution">
    <text evidence="3">The sequence shown here is derived from an EMBL/GenBank/DDBJ whole genome shotgun (WGS) entry which is preliminary data.</text>
</comment>
<feature type="domain" description="Peptidase S24/S26A/S26B/S26C" evidence="1">
    <location>
        <begin position="28"/>
        <end position="139"/>
    </location>
</feature>
<sequence length="151" mass="17457">MINKSKHKIRIYRSDTQTELALPFANEGIKAGFPSPAQDFLDQSIDLNKELIKNKEATFYGVVNGDSLKKIGLMHGDILVIDRSMEFCDNYLAVCFIDGEFTTKFIKRDNDIIWLMPENDDYQPIKVTEENQFMVWGVVTYSIKNCLHIKR</sequence>
<protein>
    <submittedName>
        <fullName evidence="3">DNA polymerase V</fullName>
        <ecNumber evidence="3">3.4.21.-</ecNumber>
    </submittedName>
</protein>
<keyword evidence="3" id="KW-0378">Hydrolase</keyword>
<dbReference type="GO" id="GO:0016787">
    <property type="term" value="F:hydrolase activity"/>
    <property type="evidence" value="ECO:0007669"/>
    <property type="project" value="UniProtKB-KW"/>
</dbReference>
<organism evidence="3 5">
    <name type="scientific">Macellibacteroides fermentans</name>
    <dbReference type="NCBI Taxonomy" id="879969"/>
    <lineage>
        <taxon>Bacteria</taxon>
        <taxon>Pseudomonadati</taxon>
        <taxon>Bacteroidota</taxon>
        <taxon>Bacteroidia</taxon>
        <taxon>Bacteroidales</taxon>
        <taxon>Porphyromonadaceae</taxon>
        <taxon>Macellibacteroides</taxon>
    </lineage>
</organism>
<dbReference type="EMBL" id="JACCCY010000005">
    <property type="protein sequence ID" value="NYI50954.1"/>
    <property type="molecule type" value="Genomic_DNA"/>
</dbReference>
<gene>
    <name evidence="2" type="ORF">F5613_003121</name>
    <name evidence="3" type="ORF">F5613_003379</name>
    <name evidence="4" type="ORF">F5613_003430</name>
</gene>
<dbReference type="AlphaFoldDB" id="A0A8E2A439"/>
<dbReference type="SUPFAM" id="SSF51306">
    <property type="entry name" value="LexA/Signal peptidase"/>
    <property type="match status" value="1"/>
</dbReference>
<dbReference type="Proteomes" id="UP000574332">
    <property type="component" value="Unassembled WGS sequence"/>
</dbReference>
<dbReference type="InterPro" id="IPR039418">
    <property type="entry name" value="LexA-like"/>
</dbReference>
<dbReference type="NCBIfam" id="NF007621">
    <property type="entry name" value="PRK10276.1"/>
    <property type="match status" value="1"/>
</dbReference>
<dbReference type="EMBL" id="JACCCY010000010">
    <property type="protein sequence ID" value="NYI51254.1"/>
    <property type="molecule type" value="Genomic_DNA"/>
</dbReference>
<dbReference type="InterPro" id="IPR036286">
    <property type="entry name" value="LexA/Signal_pep-like_sf"/>
</dbReference>